<evidence type="ECO:0000313" key="8">
    <source>
        <dbReference type="Proteomes" id="UP000186922"/>
    </source>
</evidence>
<evidence type="ECO:0000256" key="1">
    <source>
        <dbReference type="ARBA" id="ARBA00022617"/>
    </source>
</evidence>
<comment type="similarity">
    <text evidence="4">Belongs to the cytochrome b5 family.</text>
</comment>
<sequence length="175" mass="19140">MDDSSMPPPPTIDALSPSSSPEKVTLEVPSTTSMENSQASQLLNVTETSPEVVAKGKKVSRKVQLKPGYALTNWVDRTKSGEDMTGLGGPSEARIITKEELARHNTEADAWMAIRGKVYNISKYLDYHPGGLPILMAEAGTDATLLFDKNHRWVNVDRLLASCQVGRLKQMTLTI</sequence>
<dbReference type="Proteomes" id="UP000186922">
    <property type="component" value="Unassembled WGS sequence"/>
</dbReference>
<dbReference type="PRINTS" id="PR00363">
    <property type="entry name" value="CYTOCHROMEB5"/>
</dbReference>
<dbReference type="PROSITE" id="PS00191">
    <property type="entry name" value="CYTOCHROME_B5_1"/>
    <property type="match status" value="1"/>
</dbReference>
<reference evidence="7 8" key="1">
    <citation type="journal article" date="2016" name="Nat. Commun.">
        <title>Extremotolerant tardigrade genome and improved radiotolerance of human cultured cells by tardigrade-unique protein.</title>
        <authorList>
            <person name="Hashimoto T."/>
            <person name="Horikawa D.D."/>
            <person name="Saito Y."/>
            <person name="Kuwahara H."/>
            <person name="Kozuka-Hata H."/>
            <person name="Shin-I T."/>
            <person name="Minakuchi Y."/>
            <person name="Ohishi K."/>
            <person name="Motoyama A."/>
            <person name="Aizu T."/>
            <person name="Enomoto A."/>
            <person name="Kondo K."/>
            <person name="Tanaka S."/>
            <person name="Hara Y."/>
            <person name="Koshikawa S."/>
            <person name="Sagara H."/>
            <person name="Miura T."/>
            <person name="Yokobori S."/>
            <person name="Miyagawa K."/>
            <person name="Suzuki Y."/>
            <person name="Kubo T."/>
            <person name="Oyama M."/>
            <person name="Kohara Y."/>
            <person name="Fujiyama A."/>
            <person name="Arakawa K."/>
            <person name="Katayama T."/>
            <person name="Toyoda A."/>
            <person name="Kunieda T."/>
        </authorList>
    </citation>
    <scope>NUCLEOTIDE SEQUENCE [LARGE SCALE GENOMIC DNA]</scope>
    <source>
        <strain evidence="7 8">YOKOZUNA-1</strain>
    </source>
</reference>
<feature type="compositionally biased region" description="Pro residues" evidence="5">
    <location>
        <begin position="1"/>
        <end position="11"/>
    </location>
</feature>
<protein>
    <recommendedName>
        <fullName evidence="6">Cytochrome b5 heme-binding domain-containing protein</fullName>
    </recommendedName>
</protein>
<feature type="domain" description="Cytochrome b5 heme-binding" evidence="6">
    <location>
        <begin position="93"/>
        <end position="169"/>
    </location>
</feature>
<gene>
    <name evidence="7" type="primary">RvY_05718-1</name>
    <name evidence="7" type="synonym">RvY_05718.1</name>
    <name evidence="7" type="ORF">RvY_05718</name>
</gene>
<dbReference type="PANTHER" id="PTHR46237">
    <property type="entry name" value="CYTOCHROME B5 REDUCTASE 4 FAMILY MEMBER"/>
    <property type="match status" value="1"/>
</dbReference>
<keyword evidence="2 4" id="KW-0479">Metal-binding</keyword>
<dbReference type="Pfam" id="PF00173">
    <property type="entry name" value="Cyt-b5"/>
    <property type="match status" value="1"/>
</dbReference>
<dbReference type="SMART" id="SM01117">
    <property type="entry name" value="Cyt-b5"/>
    <property type="match status" value="1"/>
</dbReference>
<dbReference type="OrthoDB" id="432299at2759"/>
<dbReference type="InterPro" id="IPR001199">
    <property type="entry name" value="Cyt_B5-like_heme/steroid-bd"/>
</dbReference>
<evidence type="ECO:0000259" key="6">
    <source>
        <dbReference type="PROSITE" id="PS50255"/>
    </source>
</evidence>
<dbReference type="AlphaFoldDB" id="A0A1D1UW16"/>
<dbReference type="InterPro" id="IPR018506">
    <property type="entry name" value="Cyt_B5_heme-BS"/>
</dbReference>
<evidence type="ECO:0000313" key="7">
    <source>
        <dbReference type="EMBL" id="GAU93846.1"/>
    </source>
</evidence>
<dbReference type="Gene3D" id="3.10.120.10">
    <property type="entry name" value="Cytochrome b5-like heme/steroid binding domain"/>
    <property type="match status" value="1"/>
</dbReference>
<dbReference type="PROSITE" id="PS50255">
    <property type="entry name" value="CYTOCHROME_B5_2"/>
    <property type="match status" value="1"/>
</dbReference>
<evidence type="ECO:0000256" key="4">
    <source>
        <dbReference type="RuleBase" id="RU362121"/>
    </source>
</evidence>
<proteinExistence type="inferred from homology"/>
<dbReference type="PANTHER" id="PTHR46237:SF1">
    <property type="entry name" value="CYTOCHROME B5 REDUCTASE 4"/>
    <property type="match status" value="1"/>
</dbReference>
<dbReference type="GO" id="GO:0020037">
    <property type="term" value="F:heme binding"/>
    <property type="evidence" value="ECO:0007669"/>
    <property type="project" value="UniProtKB-UniRule"/>
</dbReference>
<comment type="caution">
    <text evidence="7">The sequence shown here is derived from an EMBL/GenBank/DDBJ whole genome shotgun (WGS) entry which is preliminary data.</text>
</comment>
<keyword evidence="8" id="KW-1185">Reference proteome</keyword>
<evidence type="ECO:0000256" key="3">
    <source>
        <dbReference type="ARBA" id="ARBA00023004"/>
    </source>
</evidence>
<dbReference type="InterPro" id="IPR036400">
    <property type="entry name" value="Cyt_B5-like_heme/steroid_sf"/>
</dbReference>
<dbReference type="SUPFAM" id="SSF55856">
    <property type="entry name" value="Cytochrome b5-like heme/steroid binding domain"/>
    <property type="match status" value="1"/>
</dbReference>
<name>A0A1D1UW16_RAMVA</name>
<keyword evidence="1 4" id="KW-0349">Heme</keyword>
<feature type="region of interest" description="Disordered" evidence="5">
    <location>
        <begin position="1"/>
        <end position="44"/>
    </location>
</feature>
<feature type="compositionally biased region" description="Polar residues" evidence="5">
    <location>
        <begin position="16"/>
        <end position="44"/>
    </location>
</feature>
<dbReference type="GO" id="GO:0004128">
    <property type="term" value="F:cytochrome-b5 reductase activity, acting on NAD(P)H"/>
    <property type="evidence" value="ECO:0007669"/>
    <property type="project" value="TreeGrafter"/>
</dbReference>
<organism evidence="7 8">
    <name type="scientific">Ramazzottius varieornatus</name>
    <name type="common">Water bear</name>
    <name type="synonym">Tardigrade</name>
    <dbReference type="NCBI Taxonomy" id="947166"/>
    <lineage>
        <taxon>Eukaryota</taxon>
        <taxon>Metazoa</taxon>
        <taxon>Ecdysozoa</taxon>
        <taxon>Tardigrada</taxon>
        <taxon>Eutardigrada</taxon>
        <taxon>Parachela</taxon>
        <taxon>Hypsibioidea</taxon>
        <taxon>Ramazzottiidae</taxon>
        <taxon>Ramazzottius</taxon>
    </lineage>
</organism>
<keyword evidence="3 4" id="KW-0408">Iron</keyword>
<dbReference type="GO" id="GO:0005737">
    <property type="term" value="C:cytoplasm"/>
    <property type="evidence" value="ECO:0007669"/>
    <property type="project" value="TreeGrafter"/>
</dbReference>
<dbReference type="GO" id="GO:0046872">
    <property type="term" value="F:metal ion binding"/>
    <property type="evidence" value="ECO:0007669"/>
    <property type="project" value="UniProtKB-UniRule"/>
</dbReference>
<evidence type="ECO:0000256" key="5">
    <source>
        <dbReference type="SAM" id="MobiDB-lite"/>
    </source>
</evidence>
<evidence type="ECO:0000256" key="2">
    <source>
        <dbReference type="ARBA" id="ARBA00022723"/>
    </source>
</evidence>
<accession>A0A1D1UW16</accession>
<dbReference type="EMBL" id="BDGG01000002">
    <property type="protein sequence ID" value="GAU93846.1"/>
    <property type="molecule type" value="Genomic_DNA"/>
</dbReference>
<dbReference type="FunFam" id="3.10.120.10:FF:000001">
    <property type="entry name" value="Cytochrome b5 reductase 4"/>
    <property type="match status" value="1"/>
</dbReference>
<dbReference type="InterPro" id="IPR051872">
    <property type="entry name" value="Cytochrome_b5/Flavoprotein_Rdt"/>
</dbReference>
<dbReference type="STRING" id="947166.A0A1D1UW16"/>